<reference evidence="6" key="2">
    <citation type="submission" date="2020-09" db="EMBL/GenBank/DDBJ databases">
        <authorList>
            <person name="Sun Q."/>
            <person name="Zhou Y."/>
        </authorList>
    </citation>
    <scope>NUCLEOTIDE SEQUENCE</scope>
    <source>
        <strain evidence="6">CGMCC 1.12754</strain>
    </source>
</reference>
<dbReference type="AlphaFoldDB" id="A0A917M2Y4"/>
<keyword evidence="7" id="KW-1185">Reference proteome</keyword>
<evidence type="ECO:0000256" key="3">
    <source>
        <dbReference type="PROSITE-ProRule" id="PRU00335"/>
    </source>
</evidence>
<dbReference type="Gene3D" id="1.10.357.10">
    <property type="entry name" value="Tetracycline Repressor, domain 2"/>
    <property type="match status" value="1"/>
</dbReference>
<dbReference type="Pfam" id="PF00440">
    <property type="entry name" value="TetR_N"/>
    <property type="match status" value="1"/>
</dbReference>
<evidence type="ECO:0000313" key="6">
    <source>
        <dbReference type="EMBL" id="GGG73643.1"/>
    </source>
</evidence>
<evidence type="ECO:0000259" key="5">
    <source>
        <dbReference type="PROSITE" id="PS50977"/>
    </source>
</evidence>
<dbReference type="PRINTS" id="PR00455">
    <property type="entry name" value="HTHTETR"/>
</dbReference>
<evidence type="ECO:0000256" key="2">
    <source>
        <dbReference type="ARBA" id="ARBA00023125"/>
    </source>
</evidence>
<evidence type="ECO:0000313" key="7">
    <source>
        <dbReference type="Proteomes" id="UP000622860"/>
    </source>
</evidence>
<accession>A0A917M2Y4</accession>
<dbReference type="EMBL" id="BMFR01000005">
    <property type="protein sequence ID" value="GGG73643.1"/>
    <property type="molecule type" value="Genomic_DNA"/>
</dbReference>
<dbReference type="RefSeq" id="WP_188455019.1">
    <property type="nucleotide sequence ID" value="NZ_BMFR01000005.1"/>
</dbReference>
<dbReference type="PANTHER" id="PTHR43479:SF11">
    <property type="entry name" value="ACREF_ENVCD OPERON REPRESSOR-RELATED"/>
    <property type="match status" value="1"/>
</dbReference>
<dbReference type="InterPro" id="IPR009057">
    <property type="entry name" value="Homeodomain-like_sf"/>
</dbReference>
<reference evidence="6" key="1">
    <citation type="journal article" date="2014" name="Int. J. Syst. Evol. Microbiol.">
        <title>Complete genome sequence of Corynebacterium casei LMG S-19264T (=DSM 44701T), isolated from a smear-ripened cheese.</title>
        <authorList>
            <consortium name="US DOE Joint Genome Institute (JGI-PGF)"/>
            <person name="Walter F."/>
            <person name="Albersmeier A."/>
            <person name="Kalinowski J."/>
            <person name="Ruckert C."/>
        </authorList>
    </citation>
    <scope>NUCLEOTIDE SEQUENCE</scope>
    <source>
        <strain evidence="6">CGMCC 1.12754</strain>
    </source>
</reference>
<dbReference type="InterPro" id="IPR001647">
    <property type="entry name" value="HTH_TetR"/>
</dbReference>
<dbReference type="Proteomes" id="UP000622860">
    <property type="component" value="Unassembled WGS sequence"/>
</dbReference>
<gene>
    <name evidence="6" type="ORF">GCM10011398_17660</name>
</gene>
<keyword evidence="2 3" id="KW-0238">DNA-binding</keyword>
<dbReference type="PANTHER" id="PTHR43479">
    <property type="entry name" value="ACREF/ENVCD OPERON REPRESSOR-RELATED"/>
    <property type="match status" value="1"/>
</dbReference>
<evidence type="ECO:0000256" key="1">
    <source>
        <dbReference type="ARBA" id="ARBA00022491"/>
    </source>
</evidence>
<dbReference type="InterPro" id="IPR050624">
    <property type="entry name" value="HTH-type_Tx_Regulator"/>
</dbReference>
<dbReference type="GO" id="GO:0003677">
    <property type="term" value="F:DNA binding"/>
    <property type="evidence" value="ECO:0007669"/>
    <property type="project" value="UniProtKB-UniRule"/>
</dbReference>
<dbReference type="InterPro" id="IPR036271">
    <property type="entry name" value="Tet_transcr_reg_TetR-rel_C_sf"/>
</dbReference>
<feature type="region of interest" description="Disordered" evidence="4">
    <location>
        <begin position="1"/>
        <end position="20"/>
    </location>
</feature>
<feature type="domain" description="HTH tetR-type" evidence="5">
    <location>
        <begin position="23"/>
        <end position="83"/>
    </location>
</feature>
<protein>
    <submittedName>
        <fullName evidence="6">TetR family transcriptional regulator</fullName>
    </submittedName>
</protein>
<feature type="DNA-binding region" description="H-T-H motif" evidence="3">
    <location>
        <begin position="46"/>
        <end position="65"/>
    </location>
</feature>
<comment type="caution">
    <text evidence="6">The sequence shown here is derived from an EMBL/GenBank/DDBJ whole genome shotgun (WGS) entry which is preliminary data.</text>
</comment>
<sequence length="219" mass="25273">MSEQDKSTLHSMTEELSEAENMTPKQIKILEAAIEIIAEKGYSATSTSEIAKRAGVAEGTIFRHYRTKKDLLISIVKPIITHFSAPFFAKKFVKEVFQDTHTNFEDFLYAFIKNRFEFVKSNIPLLKILLQELAFHPEIQGTFKKVFMEKIYPAINRTLTLYKEKGQIKDLPNDTIIRMMAPTIIGFLITRFIVQPDKEWDDEAEIKETITYIMNGIGK</sequence>
<organism evidence="6 7">
    <name type="scientific">Virgibacillus oceani</name>
    <dbReference type="NCBI Taxonomy" id="1479511"/>
    <lineage>
        <taxon>Bacteria</taxon>
        <taxon>Bacillati</taxon>
        <taxon>Bacillota</taxon>
        <taxon>Bacilli</taxon>
        <taxon>Bacillales</taxon>
        <taxon>Bacillaceae</taxon>
        <taxon>Virgibacillus</taxon>
    </lineage>
</organism>
<evidence type="ECO:0000256" key="4">
    <source>
        <dbReference type="SAM" id="MobiDB-lite"/>
    </source>
</evidence>
<dbReference type="SUPFAM" id="SSF46689">
    <property type="entry name" value="Homeodomain-like"/>
    <property type="match status" value="1"/>
</dbReference>
<proteinExistence type="predicted"/>
<name>A0A917M2Y4_9BACI</name>
<dbReference type="PROSITE" id="PS50977">
    <property type="entry name" value="HTH_TETR_2"/>
    <property type="match status" value="1"/>
</dbReference>
<keyword evidence="1" id="KW-0678">Repressor</keyword>
<dbReference type="SUPFAM" id="SSF48498">
    <property type="entry name" value="Tetracyclin repressor-like, C-terminal domain"/>
    <property type="match status" value="1"/>
</dbReference>